<keyword evidence="1" id="KW-0677">Repeat</keyword>
<evidence type="ECO:0000256" key="1">
    <source>
        <dbReference type="ARBA" id="ARBA00022737"/>
    </source>
</evidence>
<protein>
    <recommendedName>
        <fullName evidence="2">Nephrocystin 3-like N-terminal domain-containing protein</fullName>
    </recommendedName>
</protein>
<evidence type="ECO:0000259" key="2">
    <source>
        <dbReference type="Pfam" id="PF24883"/>
    </source>
</evidence>
<reference evidence="3" key="1">
    <citation type="journal article" date="2023" name="Mol. Phylogenet. Evol.">
        <title>Genome-scale phylogeny and comparative genomics of the fungal order Sordariales.</title>
        <authorList>
            <person name="Hensen N."/>
            <person name="Bonometti L."/>
            <person name="Westerberg I."/>
            <person name="Brannstrom I.O."/>
            <person name="Guillou S."/>
            <person name="Cros-Aarteil S."/>
            <person name="Calhoun S."/>
            <person name="Haridas S."/>
            <person name="Kuo A."/>
            <person name="Mondo S."/>
            <person name="Pangilinan J."/>
            <person name="Riley R."/>
            <person name="LaButti K."/>
            <person name="Andreopoulos B."/>
            <person name="Lipzen A."/>
            <person name="Chen C."/>
            <person name="Yan M."/>
            <person name="Daum C."/>
            <person name="Ng V."/>
            <person name="Clum A."/>
            <person name="Steindorff A."/>
            <person name="Ohm R.A."/>
            <person name="Martin F."/>
            <person name="Silar P."/>
            <person name="Natvig D.O."/>
            <person name="Lalanne C."/>
            <person name="Gautier V."/>
            <person name="Ament-Velasquez S.L."/>
            <person name="Kruys A."/>
            <person name="Hutchinson M.I."/>
            <person name="Powell A.J."/>
            <person name="Barry K."/>
            <person name="Miller A.N."/>
            <person name="Grigoriev I.V."/>
            <person name="Debuchy R."/>
            <person name="Gladieux P."/>
            <person name="Hiltunen Thoren M."/>
            <person name="Johannesson H."/>
        </authorList>
    </citation>
    <scope>NUCLEOTIDE SEQUENCE</scope>
    <source>
        <strain evidence="3">CBS 560.94</strain>
    </source>
</reference>
<sequence length="1171" mass="131716">MPWSTSTALVFPSAPRQLPPELKLAQAVSEFAQALDGERKRDFMRLQAQCAGSPPTASDVIKMTEELNREGARRHASWTPAAGTRLGGFLSRLQKFAEAGDVLIGGSQSLIASGVWTAVRVSLEAALGHYAYFDQVSSLLMRLTQKWSITLEFAKHFPDSPELQAFLAEYLARVVQLCQKILVVAKRPPYLLLAASILSSFEIEFKPIEDELNHWTDLIKSKFEILANKAAQEQQVAIKDAGRLLRRFHTTRERKRGTPSWILNAPEYKLWKTGTRSVLRVTGHFGCGKTVGLASIISDAIMENKKCAGFICKKDDPNTLDGLTILGSIAHQLLQSSTVRQDWEAMIQRNPSIIVGSMATSSIVQLLQSLLPQNQAFYVVLDGLQECAKQEVEVVLEALHDLRKAHQISVCFSRTLDGLPVELTEEYLGTAAVLSLNNSQRDVEIGHFIRTEVQRRNAVRQPPLNSELENLVIEQLTLGAQGMYLWVSLHLEALFPSHNDGILTDESVLNILNHLPQDLPQAFDQALGRISDLRYGDRIFQLVALNVALTVQPGNNIWNETKLPRSTKQVVARCGGGLLEIDEEDNCVRVVGMDGRRLARSWISDAEAFMGSLDRRVVLLSEALKKEASSYNPILASGDKHRTVAAKQLNIFPILLELKDQKSDEGIMTCFLPYASKYWTQHTAHLTEEDETKIDILWRELVNNRPPHILIPWSQSLDQLADQGGMLEYAISHSHAYLYRLIMRSFPGVNTFLWTGHWALKKASKRENRALWLTEMINRCLVAGSSFVHAAYWFALLLNDVEEEDLKAMKMTPEDSKKYHYALFMGRDFVEITAENATDRLWASVETACSFIPKALDRGDNPRSVCKAIAGALRVLAMRLSLQESTAKENSNSARAAFWRSLEALSRDGDEDTFHTFWNYRLSVVNWGGDAQYLESAMPILRNASKHNNFKLVSKVVASMKSGVELSILEQIVEEVKQQAQSIIRPKLLLGPLMESASYVKDQKPIEGPWLAEVMNYMMNKEYDKVLETIHHIIPSNDGVTNSNLIILNNVVQQERVLRWVITNRYDKVFRKLPFLRQAILYWPTVLLYAITTYAHADAPHDEDAESESIIFFGLLEEMKLIDSKDYCTIGSEDGLDVDPGWTALHAATLWQPFAVKALLETWPDMLGLAL</sequence>
<dbReference type="InterPro" id="IPR056884">
    <property type="entry name" value="NPHP3-like_N"/>
</dbReference>
<evidence type="ECO:0000313" key="3">
    <source>
        <dbReference type="EMBL" id="KAK3356043.1"/>
    </source>
</evidence>
<dbReference type="Pfam" id="PF24883">
    <property type="entry name" value="NPHP3_N"/>
    <property type="match status" value="1"/>
</dbReference>
<dbReference type="PANTHER" id="PTHR10039:SF10">
    <property type="entry name" value="NACHT DOMAIN-CONTAINING PROTEIN"/>
    <property type="match status" value="1"/>
</dbReference>
<dbReference type="RefSeq" id="XP_062687420.1">
    <property type="nucleotide sequence ID" value="XM_062828018.1"/>
</dbReference>
<dbReference type="Proteomes" id="UP001278500">
    <property type="component" value="Unassembled WGS sequence"/>
</dbReference>
<dbReference type="GeneID" id="87865172"/>
<dbReference type="AlphaFoldDB" id="A0AAE0JRF5"/>
<dbReference type="PANTHER" id="PTHR10039">
    <property type="entry name" value="AMELOGENIN"/>
    <property type="match status" value="1"/>
</dbReference>
<reference evidence="3" key="2">
    <citation type="submission" date="2023-06" db="EMBL/GenBank/DDBJ databases">
        <authorList>
            <consortium name="Lawrence Berkeley National Laboratory"/>
            <person name="Haridas S."/>
            <person name="Hensen N."/>
            <person name="Bonometti L."/>
            <person name="Westerberg I."/>
            <person name="Brannstrom I.O."/>
            <person name="Guillou S."/>
            <person name="Cros-Aarteil S."/>
            <person name="Calhoun S."/>
            <person name="Kuo A."/>
            <person name="Mondo S."/>
            <person name="Pangilinan J."/>
            <person name="Riley R."/>
            <person name="Labutti K."/>
            <person name="Andreopoulos B."/>
            <person name="Lipzen A."/>
            <person name="Chen C."/>
            <person name="Yanf M."/>
            <person name="Daum C."/>
            <person name="Ng V."/>
            <person name="Clum A."/>
            <person name="Steindorff A."/>
            <person name="Ohm R."/>
            <person name="Martin F."/>
            <person name="Silar P."/>
            <person name="Natvig D."/>
            <person name="Lalanne C."/>
            <person name="Gautier V."/>
            <person name="Ament-Velasquez S.L."/>
            <person name="Kruys A."/>
            <person name="Hutchinson M.I."/>
            <person name="Powell A.J."/>
            <person name="Barry K."/>
            <person name="Miller A.N."/>
            <person name="Grigoriev I.V."/>
            <person name="Debuchy R."/>
            <person name="Gladieux P."/>
            <person name="Thoren M.H."/>
            <person name="Johannesson H."/>
        </authorList>
    </citation>
    <scope>NUCLEOTIDE SEQUENCE</scope>
    <source>
        <strain evidence="3">CBS 560.94</strain>
    </source>
</reference>
<feature type="domain" description="Nephrocystin 3-like N-terminal" evidence="2">
    <location>
        <begin position="257"/>
        <end position="410"/>
    </location>
</feature>
<proteinExistence type="predicted"/>
<evidence type="ECO:0000313" key="4">
    <source>
        <dbReference type="Proteomes" id="UP001278500"/>
    </source>
</evidence>
<keyword evidence="4" id="KW-1185">Reference proteome</keyword>
<dbReference type="InterPro" id="IPR027417">
    <property type="entry name" value="P-loop_NTPase"/>
</dbReference>
<name>A0AAE0JRF5_9PEZI</name>
<dbReference type="Gene3D" id="3.40.50.300">
    <property type="entry name" value="P-loop containing nucleotide triphosphate hydrolases"/>
    <property type="match status" value="1"/>
</dbReference>
<dbReference type="EMBL" id="JAUEPP010000001">
    <property type="protein sequence ID" value="KAK3356043.1"/>
    <property type="molecule type" value="Genomic_DNA"/>
</dbReference>
<comment type="caution">
    <text evidence="3">The sequence shown here is derived from an EMBL/GenBank/DDBJ whole genome shotgun (WGS) entry which is preliminary data.</text>
</comment>
<accession>A0AAE0JRF5</accession>
<gene>
    <name evidence="3" type="ORF">B0H65DRAFT_505858</name>
</gene>
<organism evidence="3 4">
    <name type="scientific">Neurospora tetraspora</name>
    <dbReference type="NCBI Taxonomy" id="94610"/>
    <lineage>
        <taxon>Eukaryota</taxon>
        <taxon>Fungi</taxon>
        <taxon>Dikarya</taxon>
        <taxon>Ascomycota</taxon>
        <taxon>Pezizomycotina</taxon>
        <taxon>Sordariomycetes</taxon>
        <taxon>Sordariomycetidae</taxon>
        <taxon>Sordariales</taxon>
        <taxon>Sordariaceae</taxon>
        <taxon>Neurospora</taxon>
    </lineage>
</organism>